<dbReference type="InterPro" id="IPR016024">
    <property type="entry name" value="ARM-type_fold"/>
</dbReference>
<dbReference type="Proteomes" id="UP000177905">
    <property type="component" value="Unassembled WGS sequence"/>
</dbReference>
<dbReference type="EMBL" id="MEUA01000010">
    <property type="protein sequence ID" value="OGC16334.1"/>
    <property type="molecule type" value="Genomic_DNA"/>
</dbReference>
<accession>A0A1F4S7D5</accession>
<dbReference type="SUPFAM" id="SSF48371">
    <property type="entry name" value="ARM repeat"/>
    <property type="match status" value="1"/>
</dbReference>
<sequence>MTIQISTKSIYAAKKIKAGLGAVIESEGKCLAITRLSTQRTDLQPLYTETTSLKIVRGITGRIAIRSNPNFEFVDPAKRAKRIKELVSLGNANDLESAAMLLFSCGDSFETIQKIIEEQKLEHQLVLLCEAGNPNSVADYFYQLAINDKKEGINKIIEISRGKTAAKYVYGFTSYRRLAVVLFKLSMKNNGSGRKVVDNIFCAARELLEPGILESALNELNRQMPHIFKNYAEFSIPQIRTPLFFGSPQTGFKETSTFKTEGSSLLKERMEARRDLTIEEEIIAPEISKTRRPVYSSCKALVLRNDPVSNLSKYWDFGYADARETLIASVQDLTRKGDYKSACFLLFGIPRRIDEISSVLRIEYLTSEEIRGILEVLDNEGLRSFLVEVAKYGREKEIGESVERLTNYIDPFFYGILLTLSKMPIQTLTDVLDMMINHKEEEQKEAAYYLLREGLNPFKTYHLKYTEALETMCARDGYLQPIDFILHGKLLVTDEAVAIPNTRGKIKFYDNLMRENNPSIVRLKAMVCLAQLGKGDIAKKYLSDKFTKILLLECILELAAEHSRFLTLYNLDILLGLVDYDCEAVAYYDDKIQILGINNEKISREDFISRLRDAFLDTLIPDSAIIDFIDYLDKATAAINQIKRKEQEKEWCPELTEGYLRLMEFQDARFIPWIKKGLSHLDVEIRTAALKNIHLLEKRAAVKIAREVVHLRKRRRPTYSDTRLNWNYNEGVQGCLALIKLGEVSEGLTALLDFALDYYDSPKRTTKETKPKLEGHSKQLYLITQKIFEALLDKKTQEEKEKPCTTAALEYLKHPEAANHLILRISKDKLSKILEQLSELESKGTANITSQGLFSLTSYEIVLRKLLEDEKYTTAYEVIDSLSNFLFQTSKKPRTFYRTRRKKYLPLLRLVCSKLTETKLYIDIPVMLRLEPDDVSAMSLGGALRLHFFSISILNLGKAHSNRTLDNLEKGSTLFKDELDLFRIDTFIEEYEEKQITREMFLGNLIDFLHEPNWQNTLAGQYAYHALQEYDPDPPELTPINFNPPIFKRF</sequence>
<organism evidence="1 2">
    <name type="scientific">candidate division WOR-1 bacterium RIFOXYB2_FULL_36_35</name>
    <dbReference type="NCBI Taxonomy" id="1802578"/>
    <lineage>
        <taxon>Bacteria</taxon>
        <taxon>Bacillati</taxon>
        <taxon>Saganbacteria</taxon>
    </lineage>
</organism>
<name>A0A1F4S7D5_UNCSA</name>
<gene>
    <name evidence="1" type="ORF">A2290_04475</name>
</gene>
<protein>
    <submittedName>
        <fullName evidence="1">Uncharacterized protein</fullName>
    </submittedName>
</protein>
<reference evidence="1 2" key="1">
    <citation type="journal article" date="2016" name="Nat. Commun.">
        <title>Thousands of microbial genomes shed light on interconnected biogeochemical processes in an aquifer system.</title>
        <authorList>
            <person name="Anantharaman K."/>
            <person name="Brown C.T."/>
            <person name="Hug L.A."/>
            <person name="Sharon I."/>
            <person name="Castelle C.J."/>
            <person name="Probst A.J."/>
            <person name="Thomas B.C."/>
            <person name="Singh A."/>
            <person name="Wilkins M.J."/>
            <person name="Karaoz U."/>
            <person name="Brodie E.L."/>
            <person name="Williams K.H."/>
            <person name="Hubbard S.S."/>
            <person name="Banfield J.F."/>
        </authorList>
    </citation>
    <scope>NUCLEOTIDE SEQUENCE [LARGE SCALE GENOMIC DNA]</scope>
</reference>
<evidence type="ECO:0000313" key="2">
    <source>
        <dbReference type="Proteomes" id="UP000177905"/>
    </source>
</evidence>
<evidence type="ECO:0000313" key="1">
    <source>
        <dbReference type="EMBL" id="OGC16334.1"/>
    </source>
</evidence>
<proteinExistence type="predicted"/>
<dbReference type="AlphaFoldDB" id="A0A1F4S7D5"/>
<comment type="caution">
    <text evidence="1">The sequence shown here is derived from an EMBL/GenBank/DDBJ whole genome shotgun (WGS) entry which is preliminary data.</text>
</comment>